<evidence type="ECO:0000313" key="2">
    <source>
        <dbReference type="EMBL" id="QJR35236.1"/>
    </source>
</evidence>
<dbReference type="EMBL" id="CP053085">
    <property type="protein sequence ID" value="QJR35236.1"/>
    <property type="molecule type" value="Genomic_DNA"/>
</dbReference>
<reference evidence="2 3" key="1">
    <citation type="submission" date="2020-05" db="EMBL/GenBank/DDBJ databases">
        <title>Complete genome sequence of Gemmatimonas greenlandica TET16.</title>
        <authorList>
            <person name="Zeng Y."/>
        </authorList>
    </citation>
    <scope>NUCLEOTIDE SEQUENCE [LARGE SCALE GENOMIC DNA]</scope>
    <source>
        <strain evidence="2 3">TET16</strain>
    </source>
</reference>
<keyword evidence="3" id="KW-1185">Reference proteome</keyword>
<feature type="chain" id="PRO_5026804962" description="Lipoprotein" evidence="1">
    <location>
        <begin position="32"/>
        <end position="386"/>
    </location>
</feature>
<accession>A0A6M4IP81</accession>
<organism evidence="2 3">
    <name type="scientific">Gemmatimonas groenlandica</name>
    <dbReference type="NCBI Taxonomy" id="2732249"/>
    <lineage>
        <taxon>Bacteria</taxon>
        <taxon>Pseudomonadati</taxon>
        <taxon>Gemmatimonadota</taxon>
        <taxon>Gemmatimonadia</taxon>
        <taxon>Gemmatimonadales</taxon>
        <taxon>Gemmatimonadaceae</taxon>
        <taxon>Gemmatimonas</taxon>
    </lineage>
</organism>
<evidence type="ECO:0008006" key="4">
    <source>
        <dbReference type="Google" id="ProtNLM"/>
    </source>
</evidence>
<gene>
    <name evidence="2" type="ORF">HKW67_06835</name>
</gene>
<feature type="signal peptide" evidence="1">
    <location>
        <begin position="1"/>
        <end position="31"/>
    </location>
</feature>
<evidence type="ECO:0000256" key="1">
    <source>
        <dbReference type="SAM" id="SignalP"/>
    </source>
</evidence>
<dbReference type="PROSITE" id="PS51257">
    <property type="entry name" value="PROKAR_LIPOPROTEIN"/>
    <property type="match status" value="1"/>
</dbReference>
<dbReference type="AlphaFoldDB" id="A0A6M4IP81"/>
<evidence type="ECO:0000313" key="3">
    <source>
        <dbReference type="Proteomes" id="UP000500938"/>
    </source>
</evidence>
<keyword evidence="1" id="KW-0732">Signal</keyword>
<proteinExistence type="predicted"/>
<dbReference type="SUPFAM" id="SSF63825">
    <property type="entry name" value="YWTD domain"/>
    <property type="match status" value="1"/>
</dbReference>
<dbReference type="Proteomes" id="UP000500938">
    <property type="component" value="Chromosome"/>
</dbReference>
<name>A0A6M4IP81_9BACT</name>
<dbReference type="RefSeq" id="WP_171224666.1">
    <property type="nucleotide sequence ID" value="NZ_CP053085.1"/>
</dbReference>
<sequence>MIPQVRSRSSIRSRAFAVTTAALLSTIAACGDDGINNSTPQPPRGIIVLDGFIQPGLTFLGDTGSASTKLTLAPTTEFDAGGFTLLRDTVLAVSSRGAGDLLYVTDVRTSTTRRIQLPTRSNPSRARLLSGTGGQTLIGAALRDSSSVALLSFAGAGTVTSTRISNVGTCPTDLFQFDNATWIVDANANCKVNYAVQGDVRLIRVPNTGTTRDTILLPGLRGSGASALVDGDVAYISAGGDASFASFPYTLISTGGITKVDLRGKRVLTAKRMPANTYGAGVKLGLDGFLYVTLYQDLASFTNRIIKVRPADLSFVTSASADWLVLTGATGTAVTCGSGQADALGRLHCIQNGTGSVTSLLVFSPTGTEVRRVPANQGGVDMAIRP</sequence>
<protein>
    <recommendedName>
        <fullName evidence="4">Lipoprotein</fullName>
    </recommendedName>
</protein>
<dbReference type="KEGG" id="ggr:HKW67_06835"/>